<name>A0ABW0C9B6_9FLAO</name>
<dbReference type="Proteomes" id="UP001596162">
    <property type="component" value="Unassembled WGS sequence"/>
</dbReference>
<keyword evidence="3" id="KW-1185">Reference proteome</keyword>
<feature type="transmembrane region" description="Helical" evidence="1">
    <location>
        <begin position="36"/>
        <end position="56"/>
    </location>
</feature>
<accession>A0ABW0C9B6</accession>
<evidence type="ECO:0000313" key="2">
    <source>
        <dbReference type="EMBL" id="MFC5196582.1"/>
    </source>
</evidence>
<gene>
    <name evidence="2" type="ORF">ACFPH8_14665</name>
</gene>
<keyword evidence="1" id="KW-1133">Transmembrane helix</keyword>
<feature type="transmembrane region" description="Helical" evidence="1">
    <location>
        <begin position="12"/>
        <end position="30"/>
    </location>
</feature>
<dbReference type="EMBL" id="JBHSLA010000008">
    <property type="protein sequence ID" value="MFC5196582.1"/>
    <property type="molecule type" value="Genomic_DNA"/>
</dbReference>
<keyword evidence="1" id="KW-0472">Membrane</keyword>
<sequence length="406" mass="47388">MTTYKKKSSYILLVFIIALVLIISSVKIFLPSNYFQLNIGFYLTIGSMICIVIIYYRNKYVSYLTINKSDLTVQNILKKEKISLNEIIGFEKEYWTSTYSKSLKYILIKTKRKTIKIYPYYNDFNELVKWIETNLTDLNAVKVHNEWEQVLNDEDIGMNRFERLQEVKKAKNIATLLNSTSIIIFPFYFFSLTRPFIIVPAIIIPLLSFIAIFYFKGIIKLDDFSGKSSERRIEKQSDPSSYNTTVYTYILGSIALPALILLGLYFIDYNVINFNGLWKTSLITSAIIFVLCLIRTKEFKSNKVMSYVSLSMIYVFIYGYAFFGALVLNCALDFSTPKKETSVIINKYVSGGKYDYYNIVIDKMNKNKPVKLRVNEDMYNELQINTNFTFFNKEGLLKMDWVSFDK</sequence>
<reference evidence="3" key="1">
    <citation type="journal article" date="2019" name="Int. J. Syst. Evol. Microbiol.">
        <title>The Global Catalogue of Microorganisms (GCM) 10K type strain sequencing project: providing services to taxonomists for standard genome sequencing and annotation.</title>
        <authorList>
            <consortium name="The Broad Institute Genomics Platform"/>
            <consortium name="The Broad Institute Genome Sequencing Center for Infectious Disease"/>
            <person name="Wu L."/>
            <person name="Ma J."/>
        </authorList>
    </citation>
    <scope>NUCLEOTIDE SEQUENCE [LARGE SCALE GENOMIC DNA]</scope>
    <source>
        <strain evidence="3">JCM 17978</strain>
    </source>
</reference>
<feature type="transmembrane region" description="Helical" evidence="1">
    <location>
        <begin position="246"/>
        <end position="265"/>
    </location>
</feature>
<organism evidence="2 3">
    <name type="scientific">Bizionia hallyeonensis</name>
    <dbReference type="NCBI Taxonomy" id="1123757"/>
    <lineage>
        <taxon>Bacteria</taxon>
        <taxon>Pseudomonadati</taxon>
        <taxon>Bacteroidota</taxon>
        <taxon>Flavobacteriia</taxon>
        <taxon>Flavobacteriales</taxon>
        <taxon>Flavobacteriaceae</taxon>
        <taxon>Bizionia</taxon>
    </lineage>
</organism>
<comment type="caution">
    <text evidence="2">The sequence shown here is derived from an EMBL/GenBank/DDBJ whole genome shotgun (WGS) entry which is preliminary data.</text>
</comment>
<dbReference type="RefSeq" id="WP_376862157.1">
    <property type="nucleotide sequence ID" value="NZ_JBHSLA010000008.1"/>
</dbReference>
<evidence type="ECO:0008006" key="4">
    <source>
        <dbReference type="Google" id="ProtNLM"/>
    </source>
</evidence>
<evidence type="ECO:0000313" key="3">
    <source>
        <dbReference type="Proteomes" id="UP001596162"/>
    </source>
</evidence>
<proteinExistence type="predicted"/>
<feature type="transmembrane region" description="Helical" evidence="1">
    <location>
        <begin position="196"/>
        <end position="215"/>
    </location>
</feature>
<feature type="transmembrane region" description="Helical" evidence="1">
    <location>
        <begin position="173"/>
        <end position="190"/>
    </location>
</feature>
<feature type="transmembrane region" description="Helical" evidence="1">
    <location>
        <begin position="277"/>
        <end position="294"/>
    </location>
</feature>
<keyword evidence="1" id="KW-0812">Transmembrane</keyword>
<protein>
    <recommendedName>
        <fullName evidence="4">PH domain-containing protein</fullName>
    </recommendedName>
</protein>
<feature type="transmembrane region" description="Helical" evidence="1">
    <location>
        <begin position="306"/>
        <end position="328"/>
    </location>
</feature>
<evidence type="ECO:0000256" key="1">
    <source>
        <dbReference type="SAM" id="Phobius"/>
    </source>
</evidence>